<gene>
    <name evidence="2" type="ORF">Cco03nite_82420</name>
</gene>
<dbReference type="InterPro" id="IPR036291">
    <property type="entry name" value="NAD(P)-bd_dom_sf"/>
</dbReference>
<organism evidence="2 3">
    <name type="scientific">Catellatospora coxensis</name>
    <dbReference type="NCBI Taxonomy" id="310354"/>
    <lineage>
        <taxon>Bacteria</taxon>
        <taxon>Bacillati</taxon>
        <taxon>Actinomycetota</taxon>
        <taxon>Actinomycetes</taxon>
        <taxon>Micromonosporales</taxon>
        <taxon>Micromonosporaceae</taxon>
        <taxon>Catellatospora</taxon>
    </lineage>
</organism>
<dbReference type="Pfam" id="PF01370">
    <property type="entry name" value="Epimerase"/>
    <property type="match status" value="1"/>
</dbReference>
<dbReference type="InterPro" id="IPR051783">
    <property type="entry name" value="NAD(P)-dependent_oxidoreduct"/>
</dbReference>
<dbReference type="PANTHER" id="PTHR48079">
    <property type="entry name" value="PROTEIN YEEZ"/>
    <property type="match status" value="1"/>
</dbReference>
<dbReference type="AlphaFoldDB" id="A0A8J3L3Q6"/>
<evidence type="ECO:0000259" key="1">
    <source>
        <dbReference type="Pfam" id="PF01370"/>
    </source>
</evidence>
<dbReference type="Gene3D" id="3.40.50.720">
    <property type="entry name" value="NAD(P)-binding Rossmann-like Domain"/>
    <property type="match status" value="1"/>
</dbReference>
<dbReference type="GO" id="GO:0005737">
    <property type="term" value="C:cytoplasm"/>
    <property type="evidence" value="ECO:0007669"/>
    <property type="project" value="TreeGrafter"/>
</dbReference>
<dbReference type="InterPro" id="IPR001509">
    <property type="entry name" value="Epimerase_deHydtase"/>
</dbReference>
<name>A0A8J3L3Q6_9ACTN</name>
<protein>
    <submittedName>
        <fullName evidence="2">NAD-dependent epimerase</fullName>
    </submittedName>
</protein>
<proteinExistence type="predicted"/>
<comment type="caution">
    <text evidence="2">The sequence shown here is derived from an EMBL/GenBank/DDBJ whole genome shotgun (WGS) entry which is preliminary data.</text>
</comment>
<reference evidence="2 3" key="1">
    <citation type="submission" date="2021-01" db="EMBL/GenBank/DDBJ databases">
        <title>Whole genome shotgun sequence of Catellatospora coxensis NBRC 107359.</title>
        <authorList>
            <person name="Komaki H."/>
            <person name="Tamura T."/>
        </authorList>
    </citation>
    <scope>NUCLEOTIDE SEQUENCE [LARGE SCALE GENOMIC DNA]</scope>
    <source>
        <strain evidence="2 3">NBRC 107359</strain>
    </source>
</reference>
<accession>A0A8J3L3Q6</accession>
<feature type="domain" description="NAD-dependent epimerase/dehydratase" evidence="1">
    <location>
        <begin position="11"/>
        <end position="205"/>
    </location>
</feature>
<dbReference type="RefSeq" id="WP_203699483.1">
    <property type="nucleotide sequence ID" value="NZ_BAAALC010000088.1"/>
</dbReference>
<dbReference type="Proteomes" id="UP000630887">
    <property type="component" value="Unassembled WGS sequence"/>
</dbReference>
<dbReference type="SUPFAM" id="SSF51735">
    <property type="entry name" value="NAD(P)-binding Rossmann-fold domains"/>
    <property type="match status" value="1"/>
</dbReference>
<dbReference type="PANTHER" id="PTHR48079:SF6">
    <property type="entry name" value="NAD(P)-BINDING DOMAIN-CONTAINING PROTEIN-RELATED"/>
    <property type="match status" value="1"/>
</dbReference>
<evidence type="ECO:0000313" key="2">
    <source>
        <dbReference type="EMBL" id="GIG11542.1"/>
    </source>
</evidence>
<sequence length="279" mass="29479">MNRKEPHETDVLVIGATGYAGGYAAAALARAGYRVAALQRPGGRPVPREYRPVPGDLADPPSLAAAARGFDLVVQVGRIEGDLESVGAEAIMDTGARLIHTSGADVLGPGETHEDTVPAPPAVVAWRADVERRVLAGGGILVRPGLIYGNGGGVVQDMMVPLQERVGAGVYLGRRGIRWPAVHVEDLADLYVLVAQQAAPGTAWNGCTDNVGVDELAAAVAGGHAVCWPADREAPEEIRIIEELYLMDHCVSADKTRRELGWKPIHTSVLDYYRAAFAG</sequence>
<keyword evidence="3" id="KW-1185">Reference proteome</keyword>
<dbReference type="EMBL" id="BONI01000147">
    <property type="protein sequence ID" value="GIG11542.1"/>
    <property type="molecule type" value="Genomic_DNA"/>
</dbReference>
<evidence type="ECO:0000313" key="3">
    <source>
        <dbReference type="Proteomes" id="UP000630887"/>
    </source>
</evidence>
<dbReference type="GO" id="GO:0004029">
    <property type="term" value="F:aldehyde dehydrogenase (NAD+) activity"/>
    <property type="evidence" value="ECO:0007669"/>
    <property type="project" value="TreeGrafter"/>
</dbReference>